<comment type="caution">
    <text evidence="1">The sequence shown here is derived from an EMBL/GenBank/DDBJ whole genome shotgun (WGS) entry which is preliminary data.</text>
</comment>
<name>A0A1F6F0W9_9BACT</name>
<proteinExistence type="predicted"/>
<evidence type="ECO:0000313" key="1">
    <source>
        <dbReference type="EMBL" id="OGG79498.1"/>
    </source>
</evidence>
<dbReference type="EMBL" id="MFLZ01000026">
    <property type="protein sequence ID" value="OGG79498.1"/>
    <property type="molecule type" value="Genomic_DNA"/>
</dbReference>
<dbReference type="Proteomes" id="UP000177372">
    <property type="component" value="Unassembled WGS sequence"/>
</dbReference>
<reference evidence="1 2" key="1">
    <citation type="journal article" date="2016" name="Nat. Commun.">
        <title>Thousands of microbial genomes shed light on interconnected biogeochemical processes in an aquifer system.</title>
        <authorList>
            <person name="Anantharaman K."/>
            <person name="Brown C.T."/>
            <person name="Hug L.A."/>
            <person name="Sharon I."/>
            <person name="Castelle C.J."/>
            <person name="Probst A.J."/>
            <person name="Thomas B.C."/>
            <person name="Singh A."/>
            <person name="Wilkins M.J."/>
            <person name="Karaoz U."/>
            <person name="Brodie E.L."/>
            <person name="Williams K.H."/>
            <person name="Hubbard S.S."/>
            <person name="Banfield J.F."/>
        </authorList>
    </citation>
    <scope>NUCLEOTIDE SEQUENCE [LARGE SCALE GENOMIC DNA]</scope>
</reference>
<accession>A0A1F6F0W9</accession>
<gene>
    <name evidence="1" type="ORF">A3A39_04855</name>
</gene>
<dbReference type="SUPFAM" id="SSF55729">
    <property type="entry name" value="Acyl-CoA N-acyltransferases (Nat)"/>
    <property type="match status" value="1"/>
</dbReference>
<evidence type="ECO:0008006" key="3">
    <source>
        <dbReference type="Google" id="ProtNLM"/>
    </source>
</evidence>
<evidence type="ECO:0000313" key="2">
    <source>
        <dbReference type="Proteomes" id="UP000177372"/>
    </source>
</evidence>
<protein>
    <recommendedName>
        <fullName evidence="3">BioF2-like acetyltransferase domain-containing protein</fullName>
    </recommendedName>
</protein>
<sequence length="254" mass="29398">MKFFSSELGHEYAKTYTFGYCNYGVLEAGDKLSEMYERGYLPYSGSPESKGMFYMARGGRMYLPEFELDSECRRVAKKFESFTRETIPFREFPVDAAWKQFWLDYFARVHGPSVMPAARLDFILDFGIISNVGIYRDAAGVPRGYSLEVVAETTTHDWFHAWDATLDKSSFGMYVLLDIGRVAKARGAKYYYCGTVYGDSNGASYKTNLPGLEYWNGREWVREAKLARLRSRLKTDATRRIALLDEWKENRHLF</sequence>
<dbReference type="AlphaFoldDB" id="A0A1F6F0W9"/>
<organism evidence="1 2">
    <name type="scientific">Candidatus Kaiserbacteria bacterium RIFCSPLOWO2_01_FULL_54_13</name>
    <dbReference type="NCBI Taxonomy" id="1798512"/>
    <lineage>
        <taxon>Bacteria</taxon>
        <taxon>Candidatus Kaiseribacteriota</taxon>
    </lineage>
</organism>
<dbReference type="InterPro" id="IPR016181">
    <property type="entry name" value="Acyl_CoA_acyltransferase"/>
</dbReference>